<dbReference type="GO" id="GO:0004540">
    <property type="term" value="F:RNA nuclease activity"/>
    <property type="evidence" value="ECO:0007669"/>
    <property type="project" value="InterPro"/>
</dbReference>
<dbReference type="EC" id="3.1.-.-" evidence="1"/>
<dbReference type="RefSeq" id="WP_103406355.1">
    <property type="nucleotide sequence ID" value="NZ_UGUS01000002.1"/>
</dbReference>
<protein>
    <submittedName>
        <fullName evidence="1">Toxin-antitoxin system toxin component</fullName>
        <ecNumber evidence="1">3.1.-.-</ecNumber>
    </submittedName>
</protein>
<dbReference type="OrthoDB" id="515905at2"/>
<evidence type="ECO:0000313" key="1">
    <source>
        <dbReference type="EMBL" id="SUD29991.1"/>
    </source>
</evidence>
<reference evidence="1 2" key="1">
    <citation type="submission" date="2018-06" db="EMBL/GenBank/DDBJ databases">
        <authorList>
            <consortium name="Pathogen Informatics"/>
            <person name="Doyle S."/>
        </authorList>
    </citation>
    <scope>NUCLEOTIDE SEQUENCE [LARGE SCALE GENOMIC DNA]</scope>
    <source>
        <strain evidence="1 2">NCTC10392</strain>
    </source>
</reference>
<gene>
    <name evidence="1" type="primary">yhaV</name>
    <name evidence="1" type="ORF">NCTC10392_01893</name>
</gene>
<keyword evidence="1" id="KW-0378">Hydrolase</keyword>
<dbReference type="EMBL" id="UGUS01000002">
    <property type="protein sequence ID" value="SUD29991.1"/>
    <property type="molecule type" value="Genomic_DNA"/>
</dbReference>
<organism evidence="1 2">
    <name type="scientific">Pseudomonas fluorescens</name>
    <dbReference type="NCBI Taxonomy" id="294"/>
    <lineage>
        <taxon>Bacteria</taxon>
        <taxon>Pseudomonadati</taxon>
        <taxon>Pseudomonadota</taxon>
        <taxon>Gammaproteobacteria</taxon>
        <taxon>Pseudomonadales</taxon>
        <taxon>Pseudomonadaceae</taxon>
        <taxon>Pseudomonas</taxon>
    </lineage>
</organism>
<dbReference type="GO" id="GO:0110001">
    <property type="term" value="C:toxin-antitoxin complex"/>
    <property type="evidence" value="ECO:0007669"/>
    <property type="project" value="InterPro"/>
</dbReference>
<proteinExistence type="predicted"/>
<sequence>MQRHGWTLLFHDCVIEQLQRLYTAAQRAEQNDPIGFASNANVKLFRALSQLVLEVVPGEPARDEYRQGNTLGPEYRHWRRAKIGRRFRLFFRYDSRAKVIVYAWVNDEQTLRASGSKSDPYAVFEKMLGRGNPPDDWDALVTASRQNWSKLE</sequence>
<accession>A0A379IBC7</accession>
<dbReference type="GO" id="GO:0016787">
    <property type="term" value="F:hydrolase activity"/>
    <property type="evidence" value="ECO:0007669"/>
    <property type="project" value="UniProtKB-KW"/>
</dbReference>
<dbReference type="AlphaFoldDB" id="A0A379IBC7"/>
<dbReference type="InterPro" id="IPR021679">
    <property type="entry name" value="Toxin_endonuclease_YhaV"/>
</dbReference>
<name>A0A379IBC7_PSEFL</name>
<dbReference type="Proteomes" id="UP000255125">
    <property type="component" value="Unassembled WGS sequence"/>
</dbReference>
<dbReference type="Pfam" id="PF11663">
    <property type="entry name" value="Toxin_YhaV"/>
    <property type="match status" value="1"/>
</dbReference>
<evidence type="ECO:0000313" key="2">
    <source>
        <dbReference type="Proteomes" id="UP000255125"/>
    </source>
</evidence>